<evidence type="ECO:0000313" key="2">
    <source>
        <dbReference type="Proteomes" id="UP000679725"/>
    </source>
</evidence>
<name>A0ABN7RJS4_9BACT</name>
<keyword evidence="2" id="KW-1185">Reference proteome</keyword>
<protein>
    <submittedName>
        <fullName evidence="1">Uncharacterized protein</fullName>
    </submittedName>
</protein>
<comment type="caution">
    <text evidence="1">The sequence shown here is derived from an EMBL/GenBank/DDBJ whole genome shotgun (WGS) entry which is preliminary data.</text>
</comment>
<dbReference type="EMBL" id="CAJRAU010000014">
    <property type="protein sequence ID" value="CAG5074791.1"/>
    <property type="molecule type" value="Genomic_DNA"/>
</dbReference>
<accession>A0ABN7RJS4</accession>
<gene>
    <name evidence="1" type="ORF">DYBT9623_05479</name>
</gene>
<evidence type="ECO:0000313" key="1">
    <source>
        <dbReference type="EMBL" id="CAG5074791.1"/>
    </source>
</evidence>
<dbReference type="RefSeq" id="WP_215236700.1">
    <property type="nucleotide sequence ID" value="NZ_CAJRAU010000014.1"/>
</dbReference>
<reference evidence="1 2" key="1">
    <citation type="submission" date="2021-04" db="EMBL/GenBank/DDBJ databases">
        <authorList>
            <person name="Rodrigo-Torres L."/>
            <person name="Arahal R. D."/>
            <person name="Lucena T."/>
        </authorList>
    </citation>
    <scope>NUCLEOTIDE SEQUENCE [LARGE SCALE GENOMIC DNA]</scope>
    <source>
        <strain evidence="1 2">CECT 9623</strain>
    </source>
</reference>
<sequence>MNIPATSADQSLLRVQFHCQQWKSFFADQIKLRRALAFKHQQENDKIHLLPKNYLQRAALIKRQMKELLDFRVAAQKISAGLRESQQKEKTVINALFTDQRD</sequence>
<proteinExistence type="predicted"/>
<organism evidence="1 2">
    <name type="scientific">Dyadobacter linearis</name>
    <dbReference type="NCBI Taxonomy" id="2823330"/>
    <lineage>
        <taxon>Bacteria</taxon>
        <taxon>Pseudomonadati</taxon>
        <taxon>Bacteroidota</taxon>
        <taxon>Cytophagia</taxon>
        <taxon>Cytophagales</taxon>
        <taxon>Spirosomataceae</taxon>
        <taxon>Dyadobacter</taxon>
    </lineage>
</organism>
<dbReference type="Proteomes" id="UP000679725">
    <property type="component" value="Unassembled WGS sequence"/>
</dbReference>